<gene>
    <name evidence="1" type="ORF">Asera_61740</name>
</gene>
<dbReference type="SUPFAM" id="SSF102462">
    <property type="entry name" value="Peptidyl-tRNA hydrolase II"/>
    <property type="match status" value="1"/>
</dbReference>
<name>A0A810LCV2_9ACTN</name>
<sequence>MRFSTKIGVVVRDDLASWQRLNVTAFLASGVAGAVGETVGLPYRDGSGVDYLPMFRQPVLVFTADAAGLNRAHGRAIGRGLRVGVYTEELFGTDNDADNRAAVAAVPTEKLGLVGIAVYGPRADVDKALKGLSLHP</sequence>
<accession>A0A810LCV2</accession>
<evidence type="ECO:0008006" key="3">
    <source>
        <dbReference type="Google" id="ProtNLM"/>
    </source>
</evidence>
<dbReference type="Proteomes" id="UP000680750">
    <property type="component" value="Chromosome"/>
</dbReference>
<dbReference type="OrthoDB" id="1684239at2"/>
<evidence type="ECO:0000313" key="2">
    <source>
        <dbReference type="Proteomes" id="UP000680750"/>
    </source>
</evidence>
<dbReference type="AlphaFoldDB" id="A0A810LCV2"/>
<keyword evidence="2" id="KW-1185">Reference proteome</keyword>
<evidence type="ECO:0000313" key="1">
    <source>
        <dbReference type="EMBL" id="BCJ32066.1"/>
    </source>
</evidence>
<proteinExistence type="predicted"/>
<dbReference type="EMBL" id="AP023354">
    <property type="protein sequence ID" value="BCJ32066.1"/>
    <property type="molecule type" value="Genomic_DNA"/>
</dbReference>
<dbReference type="InterPro" id="IPR018988">
    <property type="entry name" value="DUF2000"/>
</dbReference>
<dbReference type="Pfam" id="PF09391">
    <property type="entry name" value="DUF2000"/>
    <property type="match status" value="1"/>
</dbReference>
<protein>
    <recommendedName>
        <fullName evidence="3">DUF2000 domain-containing protein</fullName>
    </recommendedName>
</protein>
<reference evidence="1" key="1">
    <citation type="submission" date="2020-08" db="EMBL/GenBank/DDBJ databases">
        <title>Whole genome shotgun sequence of Actinocatenispora sera NBRC 101916.</title>
        <authorList>
            <person name="Komaki H."/>
            <person name="Tamura T."/>
        </authorList>
    </citation>
    <scope>NUCLEOTIDE SEQUENCE</scope>
    <source>
        <strain evidence="1">NBRC 101916</strain>
    </source>
</reference>
<dbReference type="Gene3D" id="3.40.1490.10">
    <property type="entry name" value="Bit1"/>
    <property type="match status" value="1"/>
</dbReference>
<dbReference type="InterPro" id="IPR023476">
    <property type="entry name" value="Pep_tRNA_hydro_II_dom_sf"/>
</dbReference>
<dbReference type="RefSeq" id="WP_030447068.1">
    <property type="nucleotide sequence ID" value="NZ_AP023354.1"/>
</dbReference>
<dbReference type="KEGG" id="aser:Asera_61740"/>
<organism evidence="1 2">
    <name type="scientific">Actinocatenispora sera</name>
    <dbReference type="NCBI Taxonomy" id="390989"/>
    <lineage>
        <taxon>Bacteria</taxon>
        <taxon>Bacillati</taxon>
        <taxon>Actinomycetota</taxon>
        <taxon>Actinomycetes</taxon>
        <taxon>Micromonosporales</taxon>
        <taxon>Micromonosporaceae</taxon>
        <taxon>Actinocatenispora</taxon>
    </lineage>
</organism>